<reference evidence="3" key="2">
    <citation type="journal article" date="2021" name="Genome Biol. Evol.">
        <title>Developing a high-quality reference genome for a parasitic bivalve with doubly uniparental inheritance (Bivalvia: Unionida).</title>
        <authorList>
            <person name="Smith C.H."/>
        </authorList>
    </citation>
    <scope>NUCLEOTIDE SEQUENCE</scope>
    <source>
        <strain evidence="3">CHS0354</strain>
        <tissue evidence="3">Mantle</tissue>
    </source>
</reference>
<proteinExistence type="predicted"/>
<evidence type="ECO:0000256" key="2">
    <source>
        <dbReference type="SAM" id="Phobius"/>
    </source>
</evidence>
<feature type="compositionally biased region" description="Polar residues" evidence="1">
    <location>
        <begin position="677"/>
        <end position="693"/>
    </location>
</feature>
<sequence length="764" mass="86536">MAHIGGRDDSGALNCEEAPSQSPLTPCHSTLQTDSMPLYAHRRTLCHSTLFRQTVPLYAFQTDCATLRPSDSVSLYALQTLCHSTSFRQTVPLYALQTDCATLRPSDSVPLYALQTDSVIIYALQTDWATLCPSDPVTIFALQTDCDTLRPSDRLCHFMPFRLCATLCPSDRLCDTLCPSDRLCAILGPSDRLCPTLRSSDWARTFAKVKKRGANHLMSGLDNSRDVRRTVGKIRANILLEIDKYFFNVIRTKQELDAGPEFDDVCKSFTTHLDRWMQNSSLTMSTLEGHFFVDSSTLEDHLSFTESSTGLPNDEMKRDAVPTKEQLKQNVTQVASWNTSYSTENSVREQTTVFYSVSELDVHNTSYPSQVQNQNSDFYNTYNPDIGLHTASVLGGILCFLVIYLIYRTKCRKAIIRGFDRCIDKMVSDNDLRPDSPISMPENSPVPEIDGENMQNSDVLNLETEELHVHNETKKCVIKITTPSSAEEDCSNENQLLNPSLQNYEPEGDHSPECKLVLPDGDSDSERATAQWVQNVQKIDKKDLDSTGIILKVLPDLLLDQRHGVRIRQHASFHSVSDSTDEDEHLYYISRNTSLPLLLESRGSKTNYYRYSSQIFSKTDKYPDCQNDFDNDLVKPQVIPKPHQLHVRHQSGSTVPLDICPIVKIQHHYSRSKRRQNSFSRTNSQESTSTDSSIDPLLKQVPQNTWQKQMQTRQSMPKEIRSSIHRDILQKVGNNNINCDIFTTNNQVSRPCNNLTTTQCETKL</sequence>
<dbReference type="AlphaFoldDB" id="A0AAE0T9J8"/>
<accession>A0AAE0T9J8</accession>
<reference evidence="3" key="1">
    <citation type="journal article" date="2021" name="Genome Biol. Evol.">
        <title>A High-Quality Reference Genome for a Parasitic Bivalve with Doubly Uniparental Inheritance (Bivalvia: Unionida).</title>
        <authorList>
            <person name="Smith C.H."/>
        </authorList>
    </citation>
    <scope>NUCLEOTIDE SEQUENCE</scope>
    <source>
        <strain evidence="3">CHS0354</strain>
    </source>
</reference>
<feature type="region of interest" description="Disordered" evidence="1">
    <location>
        <begin position="671"/>
        <end position="698"/>
    </location>
</feature>
<keyword evidence="4" id="KW-1185">Reference proteome</keyword>
<dbReference type="EMBL" id="JAEAOA010002352">
    <property type="protein sequence ID" value="KAK3606357.1"/>
    <property type="molecule type" value="Genomic_DNA"/>
</dbReference>
<dbReference type="Proteomes" id="UP001195483">
    <property type="component" value="Unassembled WGS sequence"/>
</dbReference>
<keyword evidence="2" id="KW-1133">Transmembrane helix</keyword>
<reference evidence="3" key="3">
    <citation type="submission" date="2023-05" db="EMBL/GenBank/DDBJ databases">
        <authorList>
            <person name="Smith C.H."/>
        </authorList>
    </citation>
    <scope>NUCLEOTIDE SEQUENCE</scope>
    <source>
        <strain evidence="3">CHS0354</strain>
        <tissue evidence="3">Mantle</tissue>
    </source>
</reference>
<name>A0AAE0T9J8_9BIVA</name>
<gene>
    <name evidence="3" type="ORF">CHS0354_041994</name>
</gene>
<evidence type="ECO:0000313" key="4">
    <source>
        <dbReference type="Proteomes" id="UP001195483"/>
    </source>
</evidence>
<comment type="caution">
    <text evidence="3">The sequence shown here is derived from an EMBL/GenBank/DDBJ whole genome shotgun (WGS) entry which is preliminary data.</text>
</comment>
<protein>
    <submittedName>
        <fullName evidence="3">Uncharacterized protein</fullName>
    </submittedName>
</protein>
<organism evidence="3 4">
    <name type="scientific">Potamilus streckersoni</name>
    <dbReference type="NCBI Taxonomy" id="2493646"/>
    <lineage>
        <taxon>Eukaryota</taxon>
        <taxon>Metazoa</taxon>
        <taxon>Spiralia</taxon>
        <taxon>Lophotrochozoa</taxon>
        <taxon>Mollusca</taxon>
        <taxon>Bivalvia</taxon>
        <taxon>Autobranchia</taxon>
        <taxon>Heteroconchia</taxon>
        <taxon>Palaeoheterodonta</taxon>
        <taxon>Unionida</taxon>
        <taxon>Unionoidea</taxon>
        <taxon>Unionidae</taxon>
        <taxon>Ambleminae</taxon>
        <taxon>Lampsilini</taxon>
        <taxon>Potamilus</taxon>
    </lineage>
</organism>
<feature type="compositionally biased region" description="Basic and acidic residues" evidence="1">
    <location>
        <begin position="1"/>
        <end position="10"/>
    </location>
</feature>
<keyword evidence="2" id="KW-0472">Membrane</keyword>
<evidence type="ECO:0000313" key="3">
    <source>
        <dbReference type="EMBL" id="KAK3606357.1"/>
    </source>
</evidence>
<feature type="region of interest" description="Disordered" evidence="1">
    <location>
        <begin position="1"/>
        <end position="26"/>
    </location>
</feature>
<keyword evidence="2" id="KW-0812">Transmembrane</keyword>
<evidence type="ECO:0000256" key="1">
    <source>
        <dbReference type="SAM" id="MobiDB-lite"/>
    </source>
</evidence>
<feature type="transmembrane region" description="Helical" evidence="2">
    <location>
        <begin position="386"/>
        <end position="407"/>
    </location>
</feature>